<evidence type="ECO:0000256" key="1">
    <source>
        <dbReference type="SAM" id="Phobius"/>
    </source>
</evidence>
<protein>
    <recommendedName>
        <fullName evidence="4">DUF3180 domain-containing protein</fullName>
    </recommendedName>
</protein>
<evidence type="ECO:0008006" key="4">
    <source>
        <dbReference type="Google" id="ProtNLM"/>
    </source>
</evidence>
<sequence>MSHTKPVVLVLLTVVVGALSATLLNFLYNQGASLPRDGVEFGLVVLIIALLSTWLAVQVQHLKKRQPTWMSAVGAARVAALSLALSHTGAIFLGYFGAQTLFILVNLGNDALADMLWKKIVAVISAVLMVITGLVVEKICTIDPKEPKSQSSPGATPEAA</sequence>
<dbReference type="Proteomes" id="UP000005573">
    <property type="component" value="Unassembled WGS sequence"/>
</dbReference>
<dbReference type="Pfam" id="PF11377">
    <property type="entry name" value="DUF3180"/>
    <property type="match status" value="1"/>
</dbReference>
<evidence type="ECO:0000313" key="2">
    <source>
        <dbReference type="EMBL" id="EFU79587.1"/>
    </source>
</evidence>
<comment type="caution">
    <text evidence="2">The sequence shown here is derived from an EMBL/GenBank/DDBJ whole genome shotgun (WGS) entry which is preliminary data.</text>
</comment>
<evidence type="ECO:0000313" key="3">
    <source>
        <dbReference type="Proteomes" id="UP000005573"/>
    </source>
</evidence>
<dbReference type="EMBL" id="AEPY01000011">
    <property type="protein sequence ID" value="EFU79587.1"/>
    <property type="molecule type" value="Genomic_DNA"/>
</dbReference>
<keyword evidence="1" id="KW-1133">Transmembrane helix</keyword>
<feature type="transmembrane region" description="Helical" evidence="1">
    <location>
        <begin position="78"/>
        <end position="96"/>
    </location>
</feature>
<name>E6M0V7_9ACTO</name>
<feature type="transmembrane region" description="Helical" evidence="1">
    <location>
        <begin position="7"/>
        <end position="27"/>
    </location>
</feature>
<dbReference type="RefSeq" id="WP_004010065.1">
    <property type="nucleotide sequence ID" value="NZ_GL622340.1"/>
</dbReference>
<gene>
    <name evidence="2" type="ORF">HMPREF0388_1690</name>
</gene>
<accession>E6M0V7</accession>
<dbReference type="AlphaFoldDB" id="E6M0V7"/>
<keyword evidence="1" id="KW-0472">Membrane</keyword>
<feature type="transmembrane region" description="Helical" evidence="1">
    <location>
        <begin position="116"/>
        <end position="136"/>
    </location>
</feature>
<dbReference type="HOGENOM" id="CLU_123281_0_1_11"/>
<dbReference type="InterPro" id="IPR021517">
    <property type="entry name" value="DUF3180"/>
</dbReference>
<organism evidence="2 3">
    <name type="scientific">Mobiluncus curtisii ATCC 51333</name>
    <dbReference type="NCBI Taxonomy" id="887326"/>
    <lineage>
        <taxon>Bacteria</taxon>
        <taxon>Bacillati</taxon>
        <taxon>Actinomycetota</taxon>
        <taxon>Actinomycetes</taxon>
        <taxon>Actinomycetales</taxon>
        <taxon>Actinomycetaceae</taxon>
        <taxon>Mobiluncus</taxon>
    </lineage>
</organism>
<keyword evidence="1" id="KW-0812">Transmembrane</keyword>
<reference evidence="2 3" key="1">
    <citation type="submission" date="2010-12" db="EMBL/GenBank/DDBJ databases">
        <authorList>
            <person name="Muzny D."/>
            <person name="Qin X."/>
            <person name="Deng J."/>
            <person name="Jiang H."/>
            <person name="Liu Y."/>
            <person name="Qu J."/>
            <person name="Song X.-Z."/>
            <person name="Zhang L."/>
            <person name="Thornton R."/>
            <person name="Coyle M."/>
            <person name="Francisco L."/>
            <person name="Jackson L."/>
            <person name="Javaid M."/>
            <person name="Korchina V."/>
            <person name="Kovar C."/>
            <person name="Mata R."/>
            <person name="Mathew T."/>
            <person name="Ngo R."/>
            <person name="Nguyen L."/>
            <person name="Nguyen N."/>
            <person name="Okwuonu G."/>
            <person name="Ongeri F."/>
            <person name="Pham C."/>
            <person name="Simmons D."/>
            <person name="Wilczek-Boney K."/>
            <person name="Hale W."/>
            <person name="Jakkamsetti A."/>
            <person name="Pham P."/>
            <person name="Ruth R."/>
            <person name="San Lucas F."/>
            <person name="Warren J."/>
            <person name="Zhang J."/>
            <person name="Zhao Z."/>
            <person name="Zhou C."/>
            <person name="Zhu D."/>
            <person name="Lee S."/>
            <person name="Bess C."/>
            <person name="Blankenburg K."/>
            <person name="Forbes L."/>
            <person name="Fu Q."/>
            <person name="Gubbala S."/>
            <person name="Hirani K."/>
            <person name="Jayaseelan J.C."/>
            <person name="Lara F."/>
            <person name="Munidasa M."/>
            <person name="Palculict T."/>
            <person name="Patil S."/>
            <person name="Pu L.-L."/>
            <person name="Saada N."/>
            <person name="Tang L."/>
            <person name="Weissenberger G."/>
            <person name="Zhu Y."/>
            <person name="Hemphill L."/>
            <person name="Shang Y."/>
            <person name="Youmans B."/>
            <person name="Ayvaz T."/>
            <person name="Ross M."/>
            <person name="Santibanez J."/>
            <person name="Aqrawi P."/>
            <person name="Gross S."/>
            <person name="Joshi V."/>
            <person name="Fowler G."/>
            <person name="Nazareth L."/>
            <person name="Reid J."/>
            <person name="Worley K."/>
            <person name="Petrosino J."/>
            <person name="Highlander S."/>
            <person name="Gibbs R."/>
        </authorList>
    </citation>
    <scope>NUCLEOTIDE SEQUENCE [LARGE SCALE GENOMIC DNA]</scope>
    <source>
        <strain evidence="2 3">ATCC 51333</strain>
    </source>
</reference>
<feature type="transmembrane region" description="Helical" evidence="1">
    <location>
        <begin position="39"/>
        <end position="57"/>
    </location>
</feature>
<proteinExistence type="predicted"/>